<accession>A0A0E9QSU6</accession>
<dbReference type="AlphaFoldDB" id="A0A0E9QSU6"/>
<evidence type="ECO:0000313" key="1">
    <source>
        <dbReference type="EMBL" id="JAH20036.1"/>
    </source>
</evidence>
<protein>
    <submittedName>
        <fullName evidence="1">Uncharacterized protein</fullName>
    </submittedName>
</protein>
<reference evidence="1" key="2">
    <citation type="journal article" date="2015" name="Fish Shellfish Immunol.">
        <title>Early steps in the European eel (Anguilla anguilla)-Vibrio vulnificus interaction in the gills: Role of the RtxA13 toxin.</title>
        <authorList>
            <person name="Callol A."/>
            <person name="Pajuelo D."/>
            <person name="Ebbesson L."/>
            <person name="Teles M."/>
            <person name="MacKenzie S."/>
            <person name="Amaro C."/>
        </authorList>
    </citation>
    <scope>NUCLEOTIDE SEQUENCE</scope>
</reference>
<organism evidence="1">
    <name type="scientific">Anguilla anguilla</name>
    <name type="common">European freshwater eel</name>
    <name type="synonym">Muraena anguilla</name>
    <dbReference type="NCBI Taxonomy" id="7936"/>
    <lineage>
        <taxon>Eukaryota</taxon>
        <taxon>Metazoa</taxon>
        <taxon>Chordata</taxon>
        <taxon>Craniata</taxon>
        <taxon>Vertebrata</taxon>
        <taxon>Euteleostomi</taxon>
        <taxon>Actinopterygii</taxon>
        <taxon>Neopterygii</taxon>
        <taxon>Teleostei</taxon>
        <taxon>Anguilliformes</taxon>
        <taxon>Anguillidae</taxon>
        <taxon>Anguilla</taxon>
    </lineage>
</organism>
<dbReference type="EMBL" id="GBXM01088541">
    <property type="protein sequence ID" value="JAH20036.1"/>
    <property type="molecule type" value="Transcribed_RNA"/>
</dbReference>
<sequence>MRIPCPAGEQEKSGPRAINMCLFSLPLQLSSSAITPFLTYFKTA</sequence>
<reference evidence="1" key="1">
    <citation type="submission" date="2014-11" db="EMBL/GenBank/DDBJ databases">
        <authorList>
            <person name="Amaro Gonzalez C."/>
        </authorList>
    </citation>
    <scope>NUCLEOTIDE SEQUENCE</scope>
</reference>
<proteinExistence type="predicted"/>
<name>A0A0E9QSU6_ANGAN</name>